<keyword evidence="8" id="KW-0443">Lipid metabolism</keyword>
<reference evidence="11 12" key="1">
    <citation type="journal article" date="2012" name="BMC Genomics">
        <title>Genome analysis of a simultaneously predatory and prey-independent, novel Bdellovibrio bacteriovorus from the River Tiber, supports in silico predictions of both ancient and recent lateral gene transfer from diverse bacteria.</title>
        <authorList>
            <person name="Hobley L."/>
            <person name="Lerner T.R."/>
            <person name="Williams L.E."/>
            <person name="Lambert C."/>
            <person name="Till R."/>
            <person name="Milner D.S."/>
            <person name="Basford S.M."/>
            <person name="Capeness M.J."/>
            <person name="Fenton A.K."/>
            <person name="Atterbury R.J."/>
            <person name="Harris M.A."/>
            <person name="Sockett R.E."/>
        </authorList>
    </citation>
    <scope>NUCLEOTIDE SEQUENCE [LARGE SCALE GENOMIC DNA]</scope>
    <source>
        <strain evidence="11 12">Tiberius</strain>
    </source>
</reference>
<dbReference type="RefSeq" id="WP_015090640.1">
    <property type="nucleotide sequence ID" value="NC_019567.1"/>
</dbReference>
<dbReference type="SUPFAM" id="SSF53756">
    <property type="entry name" value="UDP-Glycosyltransferase/glycogen phosphorylase"/>
    <property type="match status" value="1"/>
</dbReference>
<evidence type="ECO:0000256" key="1">
    <source>
        <dbReference type="ARBA" id="ARBA00002056"/>
    </source>
</evidence>
<dbReference type="PANTHER" id="PTHR30372:SF4">
    <property type="entry name" value="LIPID-A-DISACCHARIDE SYNTHASE, MITOCHONDRIAL-RELATED"/>
    <property type="match status" value="1"/>
</dbReference>
<evidence type="ECO:0000256" key="6">
    <source>
        <dbReference type="ARBA" id="ARBA00022676"/>
    </source>
</evidence>
<keyword evidence="5" id="KW-0441">Lipid A biosynthesis</keyword>
<dbReference type="Pfam" id="PF02684">
    <property type="entry name" value="LpxB"/>
    <property type="match status" value="1"/>
</dbReference>
<protein>
    <recommendedName>
        <fullName evidence="3 10">Lipid-A-disaccharide synthase</fullName>
        <ecNumber evidence="2 10">2.4.1.182</ecNumber>
    </recommendedName>
</protein>
<dbReference type="HOGENOM" id="CLU_036577_3_1_7"/>
<dbReference type="GO" id="GO:0008915">
    <property type="term" value="F:lipid-A-disaccharide synthase activity"/>
    <property type="evidence" value="ECO:0007669"/>
    <property type="project" value="UniProtKB-UniRule"/>
</dbReference>
<dbReference type="Proteomes" id="UP000010074">
    <property type="component" value="Chromosome"/>
</dbReference>
<evidence type="ECO:0000256" key="9">
    <source>
        <dbReference type="ARBA" id="ARBA00048975"/>
    </source>
</evidence>
<accession>K7ZF56</accession>
<evidence type="ECO:0000256" key="10">
    <source>
        <dbReference type="NCBIfam" id="TIGR00215"/>
    </source>
</evidence>
<keyword evidence="4" id="KW-0444">Lipid biosynthesis</keyword>
<dbReference type="STRING" id="1069642.Bdt_1486"/>
<dbReference type="EMBL" id="CP002930">
    <property type="protein sequence ID" value="AFY01182.1"/>
    <property type="molecule type" value="Genomic_DNA"/>
</dbReference>
<keyword evidence="7" id="KW-0808">Transferase</keyword>
<evidence type="ECO:0000256" key="4">
    <source>
        <dbReference type="ARBA" id="ARBA00022516"/>
    </source>
</evidence>
<evidence type="ECO:0000256" key="2">
    <source>
        <dbReference type="ARBA" id="ARBA00012687"/>
    </source>
</evidence>
<sequence>MDQVLIVAAEASSVTYAQRILEAWKAQGRKVHAFGVGSQDMEDIGFERLGKSEEMAVVGAAEIISAYSHLKSVFDNLVAEAEKRRPKVAIVMDYPEFNLMLAKKLHALGIPVVYYISPQVWAWRKGRVKTIKKYCKKVFVLFPFEVPFYEEHGVPVEFVGHPLLDELDERLIDDLAYRKTHRNQCGIRDNEIVLGLMPGSRRLEVKQHLDIQLDAARILSKKFPNLKVLILTAPTFTKEYMQDRLENFRLPYMLLKDEPFRMIHLVDMMLVASGTATLQVGLLKKPMVIMYKMKWLTGVFAKLFVRGTKYFGLVNLILNKEAVPELFQSEVTAENLAAELERYVLDKKYHDSVVSDLGQVRQYLGDKGATQRVVKALEEYFV</sequence>
<gene>
    <name evidence="11" type="primary">lpxB</name>
    <name evidence="11" type="ORF">Bdt_1486</name>
</gene>
<dbReference type="GO" id="GO:0005543">
    <property type="term" value="F:phospholipid binding"/>
    <property type="evidence" value="ECO:0007669"/>
    <property type="project" value="TreeGrafter"/>
</dbReference>
<dbReference type="InterPro" id="IPR003835">
    <property type="entry name" value="Glyco_trans_19"/>
</dbReference>
<evidence type="ECO:0000256" key="8">
    <source>
        <dbReference type="ARBA" id="ARBA00023098"/>
    </source>
</evidence>
<evidence type="ECO:0000313" key="11">
    <source>
        <dbReference type="EMBL" id="AFY01182.1"/>
    </source>
</evidence>
<dbReference type="AlphaFoldDB" id="K7ZF56"/>
<dbReference type="PANTHER" id="PTHR30372">
    <property type="entry name" value="LIPID-A-DISACCHARIDE SYNTHASE"/>
    <property type="match status" value="1"/>
</dbReference>
<dbReference type="OrthoDB" id="5288848at2"/>
<evidence type="ECO:0000256" key="5">
    <source>
        <dbReference type="ARBA" id="ARBA00022556"/>
    </source>
</evidence>
<dbReference type="KEGG" id="bbat:Bdt_1486"/>
<dbReference type="EC" id="2.4.1.182" evidence="2 10"/>
<keyword evidence="6" id="KW-0328">Glycosyltransferase</keyword>
<evidence type="ECO:0000256" key="7">
    <source>
        <dbReference type="ARBA" id="ARBA00022679"/>
    </source>
</evidence>
<comment type="function">
    <text evidence="1">Condensation of UDP-2,3-diacylglucosamine and 2,3-diacylglucosamine-1-phosphate to form lipid A disaccharide, a precursor of lipid A, a phosphorylated glycolipid that anchors the lipopolysaccharide to the outer membrane of the cell.</text>
</comment>
<dbReference type="PATRIC" id="fig|1069642.3.peg.1466"/>
<dbReference type="GO" id="GO:0016020">
    <property type="term" value="C:membrane"/>
    <property type="evidence" value="ECO:0007669"/>
    <property type="project" value="GOC"/>
</dbReference>
<evidence type="ECO:0000256" key="3">
    <source>
        <dbReference type="ARBA" id="ARBA00020902"/>
    </source>
</evidence>
<dbReference type="NCBIfam" id="TIGR00215">
    <property type="entry name" value="lpxB"/>
    <property type="match status" value="1"/>
</dbReference>
<comment type="catalytic activity">
    <reaction evidence="9">
        <text>a lipid X + a UDP-2-N,3-O-bis[(3R)-3-hydroxyacyl]-alpha-D-glucosamine = a lipid A disaccharide + UDP + H(+)</text>
        <dbReference type="Rhea" id="RHEA:67828"/>
        <dbReference type="ChEBI" id="CHEBI:15378"/>
        <dbReference type="ChEBI" id="CHEBI:58223"/>
        <dbReference type="ChEBI" id="CHEBI:137748"/>
        <dbReference type="ChEBI" id="CHEBI:176338"/>
        <dbReference type="ChEBI" id="CHEBI:176343"/>
        <dbReference type="EC" id="2.4.1.182"/>
    </reaction>
</comment>
<evidence type="ECO:0000313" key="12">
    <source>
        <dbReference type="Proteomes" id="UP000010074"/>
    </source>
</evidence>
<proteinExistence type="predicted"/>
<dbReference type="GO" id="GO:0009245">
    <property type="term" value="P:lipid A biosynthetic process"/>
    <property type="evidence" value="ECO:0007669"/>
    <property type="project" value="UniProtKB-UniRule"/>
</dbReference>
<organism evidence="11 12">
    <name type="scientific">Bdellovibrio bacteriovorus str. Tiberius</name>
    <dbReference type="NCBI Taxonomy" id="1069642"/>
    <lineage>
        <taxon>Bacteria</taxon>
        <taxon>Pseudomonadati</taxon>
        <taxon>Bdellovibrionota</taxon>
        <taxon>Bdellovibrionia</taxon>
        <taxon>Bdellovibrionales</taxon>
        <taxon>Pseudobdellovibrionaceae</taxon>
        <taxon>Bdellovibrio</taxon>
    </lineage>
</organism>
<name>K7ZF56_BDEBC</name>